<sequence length="419" mass="47242">MATACKIHLEASQKPQFYVEGLTSESAEKASQLLQANHDQYHTFFNQSGFHNHITHHLLTLFALNASPEELQKAYDANASVNDMHDPERFKSYLGKEKYYHDFLVYFQQEIDKKGWQATLHEYVFCQTPRADDMLVRMFSGVLHPIIHLGFGIEFQQPAIIAEALAQAAVHNNWITSLFLECEKAAREHRGKKASSPSIVEILEQCRNNDTLRNSVKYEDVDKLRHGVLKRAPQEMIRHAAQYTIDEEDDIEKKTAEMINASIYFTAAAQHPPHSVKFDFFFMHSVTSSIFFSAFLAPSSSLAPGVQRRMLEWKVWHDVSLDDDDDKMHAVIARARTLDDDGHASKLVRALAHASSTCAPWDAQPGFAVKGRWCSAIASMALHSVQAGDARWLRSCGFDQAWGQVPVREGGEGQAAAKL</sequence>
<dbReference type="PANTHER" id="PTHR35870:SF1">
    <property type="entry name" value="PROTEIN, PUTATIVE (AFU_ORTHOLOGUE AFUA_5G03330)-RELATED"/>
    <property type="match status" value="1"/>
</dbReference>
<dbReference type="GeneID" id="19397519"/>
<dbReference type="InterPro" id="IPR025337">
    <property type="entry name" value="Questin_oxidase-like"/>
</dbReference>
<evidence type="ECO:0008006" key="4">
    <source>
        <dbReference type="Google" id="ProtNLM"/>
    </source>
</evidence>
<dbReference type="OrthoDB" id="10004862at2759"/>
<name>R0K3P7_EXST2</name>
<dbReference type="HOGENOM" id="CLU_019145_2_1_1"/>
<dbReference type="EMBL" id="KB908814">
    <property type="protein sequence ID" value="EOA84184.1"/>
    <property type="molecule type" value="Genomic_DNA"/>
</dbReference>
<evidence type="ECO:0000313" key="3">
    <source>
        <dbReference type="Proteomes" id="UP000016935"/>
    </source>
</evidence>
<dbReference type="STRING" id="671987.R0K3P7"/>
<keyword evidence="3" id="KW-1185">Reference proteome</keyword>
<dbReference type="PANTHER" id="PTHR35870">
    <property type="entry name" value="PROTEIN, PUTATIVE (AFU_ORTHOLOGUE AFUA_5G03330)-RELATED"/>
    <property type="match status" value="1"/>
</dbReference>
<dbReference type="GO" id="GO:0016491">
    <property type="term" value="F:oxidoreductase activity"/>
    <property type="evidence" value="ECO:0007669"/>
    <property type="project" value="UniProtKB-KW"/>
</dbReference>
<dbReference type="eggNOG" id="ENOG502S69W">
    <property type="taxonomic scope" value="Eukaryota"/>
</dbReference>
<dbReference type="Pfam" id="PF14027">
    <property type="entry name" value="Questin_oxidase"/>
    <property type="match status" value="1"/>
</dbReference>
<reference evidence="2 3" key="1">
    <citation type="journal article" date="2012" name="PLoS Pathog.">
        <title>Diverse lifestyles and strategies of plant pathogenesis encoded in the genomes of eighteen Dothideomycetes fungi.</title>
        <authorList>
            <person name="Ohm R.A."/>
            <person name="Feau N."/>
            <person name="Henrissat B."/>
            <person name="Schoch C.L."/>
            <person name="Horwitz B.A."/>
            <person name="Barry K.W."/>
            <person name="Condon B.J."/>
            <person name="Copeland A.C."/>
            <person name="Dhillon B."/>
            <person name="Glaser F."/>
            <person name="Hesse C.N."/>
            <person name="Kosti I."/>
            <person name="LaButti K."/>
            <person name="Lindquist E.A."/>
            <person name="Lucas S."/>
            <person name="Salamov A.A."/>
            <person name="Bradshaw R.E."/>
            <person name="Ciuffetti L."/>
            <person name="Hamelin R.C."/>
            <person name="Kema G.H.J."/>
            <person name="Lawrence C."/>
            <person name="Scott J.A."/>
            <person name="Spatafora J.W."/>
            <person name="Turgeon B.G."/>
            <person name="de Wit P.J.G.M."/>
            <person name="Zhong S."/>
            <person name="Goodwin S.B."/>
            <person name="Grigoriev I.V."/>
        </authorList>
    </citation>
    <scope>NUCLEOTIDE SEQUENCE [LARGE SCALE GENOMIC DNA]</scope>
    <source>
        <strain evidence="3">28A</strain>
    </source>
</reference>
<reference evidence="2 3" key="2">
    <citation type="journal article" date="2013" name="PLoS Genet.">
        <title>Comparative genome structure, secondary metabolite, and effector coding capacity across Cochliobolus pathogens.</title>
        <authorList>
            <person name="Condon B.J."/>
            <person name="Leng Y."/>
            <person name="Wu D."/>
            <person name="Bushley K.E."/>
            <person name="Ohm R.A."/>
            <person name="Otillar R."/>
            <person name="Martin J."/>
            <person name="Schackwitz W."/>
            <person name="Grimwood J."/>
            <person name="MohdZainudin N."/>
            <person name="Xue C."/>
            <person name="Wang R."/>
            <person name="Manning V.A."/>
            <person name="Dhillon B."/>
            <person name="Tu Z.J."/>
            <person name="Steffenson B.J."/>
            <person name="Salamov A."/>
            <person name="Sun H."/>
            <person name="Lowry S."/>
            <person name="LaButti K."/>
            <person name="Han J."/>
            <person name="Copeland A."/>
            <person name="Lindquist E."/>
            <person name="Barry K."/>
            <person name="Schmutz J."/>
            <person name="Baker S.E."/>
            <person name="Ciuffetti L.M."/>
            <person name="Grigoriev I.V."/>
            <person name="Zhong S."/>
            <person name="Turgeon B.G."/>
        </authorList>
    </citation>
    <scope>NUCLEOTIDE SEQUENCE [LARGE SCALE GENOMIC DNA]</scope>
    <source>
        <strain evidence="3">28A</strain>
    </source>
</reference>
<gene>
    <name evidence="2" type="ORF">SETTUDRAFT_155472</name>
</gene>
<dbReference type="RefSeq" id="XP_008028553.1">
    <property type="nucleotide sequence ID" value="XM_008030362.1"/>
</dbReference>
<evidence type="ECO:0000313" key="2">
    <source>
        <dbReference type="EMBL" id="EOA84184.1"/>
    </source>
</evidence>
<protein>
    <recommendedName>
        <fullName evidence="4">HypA</fullName>
    </recommendedName>
</protein>
<dbReference type="AlphaFoldDB" id="R0K3P7"/>
<keyword evidence="1" id="KW-0560">Oxidoreductase</keyword>
<evidence type="ECO:0000256" key="1">
    <source>
        <dbReference type="ARBA" id="ARBA00023002"/>
    </source>
</evidence>
<dbReference type="Proteomes" id="UP000016935">
    <property type="component" value="Unassembled WGS sequence"/>
</dbReference>
<proteinExistence type="predicted"/>
<organism evidence="2 3">
    <name type="scientific">Exserohilum turcicum (strain 28A)</name>
    <name type="common">Northern leaf blight fungus</name>
    <name type="synonym">Setosphaeria turcica</name>
    <dbReference type="NCBI Taxonomy" id="671987"/>
    <lineage>
        <taxon>Eukaryota</taxon>
        <taxon>Fungi</taxon>
        <taxon>Dikarya</taxon>
        <taxon>Ascomycota</taxon>
        <taxon>Pezizomycotina</taxon>
        <taxon>Dothideomycetes</taxon>
        <taxon>Pleosporomycetidae</taxon>
        <taxon>Pleosporales</taxon>
        <taxon>Pleosporineae</taxon>
        <taxon>Pleosporaceae</taxon>
        <taxon>Exserohilum</taxon>
    </lineage>
</organism>
<accession>R0K3P7</accession>